<dbReference type="EMBL" id="JFFI01000604">
    <property type="protein sequence ID" value="KXH66765.1"/>
    <property type="molecule type" value="Genomic_DNA"/>
</dbReference>
<evidence type="ECO:0000313" key="7">
    <source>
        <dbReference type="Proteomes" id="UP000070121"/>
    </source>
</evidence>
<dbReference type="PANTHER" id="PTHR23502">
    <property type="entry name" value="MAJOR FACILITATOR SUPERFAMILY"/>
    <property type="match status" value="1"/>
</dbReference>
<keyword evidence="3 5" id="KW-1133">Transmembrane helix</keyword>
<evidence type="ECO:0000256" key="5">
    <source>
        <dbReference type="SAM" id="Phobius"/>
    </source>
</evidence>
<comment type="subcellular location">
    <subcellularLocation>
        <location evidence="1">Membrane</location>
        <topology evidence="1">Multi-pass membrane protein</topology>
    </subcellularLocation>
</comment>
<feature type="transmembrane region" description="Helical" evidence="5">
    <location>
        <begin position="363"/>
        <end position="383"/>
    </location>
</feature>
<dbReference type="PANTHER" id="PTHR23502:SF47">
    <property type="entry name" value="MAJOR FACILITATOR SUPERFAMILY (MFS) PROFILE DOMAIN-CONTAINING PROTEIN-RELATED"/>
    <property type="match status" value="1"/>
</dbReference>
<evidence type="ECO:0000256" key="1">
    <source>
        <dbReference type="ARBA" id="ARBA00004141"/>
    </source>
</evidence>
<keyword evidence="2 5" id="KW-0812">Transmembrane</keyword>
<evidence type="ECO:0000256" key="4">
    <source>
        <dbReference type="ARBA" id="ARBA00023136"/>
    </source>
</evidence>
<evidence type="ECO:0000313" key="6">
    <source>
        <dbReference type="EMBL" id="KXH66765.1"/>
    </source>
</evidence>
<evidence type="ECO:0000256" key="2">
    <source>
        <dbReference type="ARBA" id="ARBA00022692"/>
    </source>
</evidence>
<keyword evidence="4 5" id="KW-0472">Membrane</keyword>
<feature type="transmembrane region" description="Helical" evidence="5">
    <location>
        <begin position="423"/>
        <end position="446"/>
    </location>
</feature>
<dbReference type="Gene3D" id="1.20.1250.20">
    <property type="entry name" value="MFS general substrate transporter like domains"/>
    <property type="match status" value="1"/>
</dbReference>
<name>A0A135V259_9PEZI</name>
<protein>
    <submittedName>
        <fullName evidence="6">Major facilitator superfamily transporter</fullName>
    </submittedName>
</protein>
<dbReference type="AlphaFoldDB" id="A0A135V259"/>
<dbReference type="GO" id="GO:0005886">
    <property type="term" value="C:plasma membrane"/>
    <property type="evidence" value="ECO:0007669"/>
    <property type="project" value="TreeGrafter"/>
</dbReference>
<comment type="caution">
    <text evidence="6">The sequence shown here is derived from an EMBL/GenBank/DDBJ whole genome shotgun (WGS) entry which is preliminary data.</text>
</comment>
<dbReference type="SUPFAM" id="SSF103473">
    <property type="entry name" value="MFS general substrate transporter"/>
    <property type="match status" value="1"/>
</dbReference>
<organism evidence="6 7">
    <name type="scientific">Colletotrichum salicis</name>
    <dbReference type="NCBI Taxonomy" id="1209931"/>
    <lineage>
        <taxon>Eukaryota</taxon>
        <taxon>Fungi</taxon>
        <taxon>Dikarya</taxon>
        <taxon>Ascomycota</taxon>
        <taxon>Pezizomycotina</taxon>
        <taxon>Sordariomycetes</taxon>
        <taxon>Hypocreomycetidae</taxon>
        <taxon>Glomerellales</taxon>
        <taxon>Glomerellaceae</taxon>
        <taxon>Colletotrichum</taxon>
        <taxon>Colletotrichum acutatum species complex</taxon>
    </lineage>
</organism>
<sequence>MSRASSRSSDRPAEADLSGSIYLITSDGKTLKLPMPSNSPYDPLNWSLSKRLVAMGVLILYSIVSMLETQAASIMYKSLAVEFNGQTATHTISASRQVSTKSSCFNTEHNIPRSRGISLDTPVGSRRKTASLLAGFMFSDTRHGPGCECLGFLPAPRGFEFAGVLRRVEPECGWRSFYTAWLVPCLAVFVCAFFFLPETYFVRPAVAFDGHILVQGGSEKVKMYDGWEELPSGKASAAIQAEAVPETVWQGMVRRWGVRKSGAGFREMWTCYVQTMLCACNPLVFWVAILNALNFGAMIFIGETYAVVMSQPPYNLPERVISLVNPVSAIGSLLAWPVSTILTSRIARRLTLRNGGIRDAEHYLIAFLPAVLAGAGSVFLYGFTVHYKWSFIWIFVSYLINAFSAAAYGIASTLWVTEAFPRWAAPAMVIVGGAGYMLSFATSYAVTPWLRSQGYLGANFELGAILLVVGGVAVPLAFWGKSLRQYIDGRWGVSEAGALRPQ</sequence>
<evidence type="ECO:0000256" key="3">
    <source>
        <dbReference type="ARBA" id="ARBA00022989"/>
    </source>
</evidence>
<feature type="transmembrane region" description="Helical" evidence="5">
    <location>
        <begin position="283"/>
        <end position="308"/>
    </location>
</feature>
<keyword evidence="7" id="KW-1185">Reference proteome</keyword>
<dbReference type="OrthoDB" id="268400at2759"/>
<gene>
    <name evidence="6" type="ORF">CSAL01_11986</name>
</gene>
<feature type="transmembrane region" description="Helical" evidence="5">
    <location>
        <begin position="389"/>
        <end position="411"/>
    </location>
</feature>
<accession>A0A135V259</accession>
<dbReference type="InterPro" id="IPR036259">
    <property type="entry name" value="MFS_trans_sf"/>
</dbReference>
<feature type="transmembrane region" description="Helical" evidence="5">
    <location>
        <begin position="52"/>
        <end position="76"/>
    </location>
</feature>
<dbReference type="Proteomes" id="UP000070121">
    <property type="component" value="Unassembled WGS sequence"/>
</dbReference>
<reference evidence="6 7" key="1">
    <citation type="submission" date="2014-02" db="EMBL/GenBank/DDBJ databases">
        <title>The genome sequence of Colletotrichum salicis CBS 607.94.</title>
        <authorList>
            <person name="Baroncelli R."/>
            <person name="Thon M.R."/>
        </authorList>
    </citation>
    <scope>NUCLEOTIDE SEQUENCE [LARGE SCALE GENOMIC DNA]</scope>
    <source>
        <strain evidence="6 7">CBS 607.94</strain>
    </source>
</reference>
<feature type="transmembrane region" description="Helical" evidence="5">
    <location>
        <begin position="177"/>
        <end position="196"/>
    </location>
</feature>
<proteinExistence type="predicted"/>
<feature type="transmembrane region" description="Helical" evidence="5">
    <location>
        <begin position="320"/>
        <end position="342"/>
    </location>
</feature>
<dbReference type="GO" id="GO:0022857">
    <property type="term" value="F:transmembrane transporter activity"/>
    <property type="evidence" value="ECO:0007669"/>
    <property type="project" value="TreeGrafter"/>
</dbReference>
<feature type="transmembrane region" description="Helical" evidence="5">
    <location>
        <begin position="458"/>
        <end position="480"/>
    </location>
</feature>